<reference evidence="2" key="1">
    <citation type="submission" date="2021-01" db="UniProtKB">
        <authorList>
            <consortium name="EnsemblPlants"/>
        </authorList>
    </citation>
    <scope>IDENTIFICATION</scope>
</reference>
<dbReference type="EnsemblPlants" id="Kaladp0078s0005.1.v1.1">
    <property type="protein sequence ID" value="Kaladp0078s0005.1.v1.1.CDS.1"/>
    <property type="gene ID" value="Kaladp0078s0005.v1.1"/>
</dbReference>
<dbReference type="AlphaFoldDB" id="A0A7N0UPA3"/>
<name>A0A7N0UPA3_KALFE</name>
<accession>A0A7N0UPA3</accession>
<proteinExistence type="predicted"/>
<feature type="region of interest" description="Disordered" evidence="1">
    <location>
        <begin position="1"/>
        <end position="21"/>
    </location>
</feature>
<sequence length="67" mass="7892">MLKHLYEDIPEDPNSPHESDQCAVKYNRRSTSWSDQREVANEELPLTFSEPLLVRNFSRKAKKFLKA</sequence>
<dbReference type="Proteomes" id="UP000594263">
    <property type="component" value="Unplaced"/>
</dbReference>
<keyword evidence="3" id="KW-1185">Reference proteome</keyword>
<evidence type="ECO:0000313" key="2">
    <source>
        <dbReference type="EnsemblPlants" id="Kaladp0078s0005.1.v1.1.CDS.1"/>
    </source>
</evidence>
<evidence type="ECO:0000313" key="3">
    <source>
        <dbReference type="Proteomes" id="UP000594263"/>
    </source>
</evidence>
<protein>
    <submittedName>
        <fullName evidence="2">Uncharacterized protein</fullName>
    </submittedName>
</protein>
<evidence type="ECO:0000256" key="1">
    <source>
        <dbReference type="SAM" id="MobiDB-lite"/>
    </source>
</evidence>
<dbReference type="Gramene" id="Kaladp0078s0005.1.v1.1">
    <property type="protein sequence ID" value="Kaladp0078s0005.1.v1.1.CDS.1"/>
    <property type="gene ID" value="Kaladp0078s0005.v1.1"/>
</dbReference>
<organism evidence="2 3">
    <name type="scientific">Kalanchoe fedtschenkoi</name>
    <name type="common">Lavender scallops</name>
    <name type="synonym">South American air plant</name>
    <dbReference type="NCBI Taxonomy" id="63787"/>
    <lineage>
        <taxon>Eukaryota</taxon>
        <taxon>Viridiplantae</taxon>
        <taxon>Streptophyta</taxon>
        <taxon>Embryophyta</taxon>
        <taxon>Tracheophyta</taxon>
        <taxon>Spermatophyta</taxon>
        <taxon>Magnoliopsida</taxon>
        <taxon>eudicotyledons</taxon>
        <taxon>Gunneridae</taxon>
        <taxon>Pentapetalae</taxon>
        <taxon>Saxifragales</taxon>
        <taxon>Crassulaceae</taxon>
        <taxon>Kalanchoe</taxon>
    </lineage>
</organism>